<evidence type="ECO:0000256" key="1">
    <source>
        <dbReference type="ARBA" id="ARBA00022729"/>
    </source>
</evidence>
<evidence type="ECO:0000256" key="5">
    <source>
        <dbReference type="SAM" id="SignalP"/>
    </source>
</evidence>
<comment type="caution">
    <text evidence="6">The sequence shown here is derived from an EMBL/GenBank/DDBJ whole genome shotgun (WGS) entry which is preliminary data.</text>
</comment>
<dbReference type="PANTHER" id="PTHR23221:SF7">
    <property type="entry name" value="PHOSPHATIDYLINOSITOL-GLYCAN-SPECIFIC PHOSPHOLIPASE D"/>
    <property type="match status" value="1"/>
</dbReference>
<dbReference type="AlphaFoldDB" id="A0A8J6Y960"/>
<dbReference type="SMART" id="SM00191">
    <property type="entry name" value="Int_alpha"/>
    <property type="match status" value="2"/>
</dbReference>
<gene>
    <name evidence="6" type="ORF">IFK94_15980</name>
</gene>
<evidence type="ECO:0000313" key="7">
    <source>
        <dbReference type="Proteomes" id="UP000648239"/>
    </source>
</evidence>
<keyword evidence="2" id="KW-0677">Repeat</keyword>
<evidence type="ECO:0000256" key="4">
    <source>
        <dbReference type="ARBA" id="ARBA00023180"/>
    </source>
</evidence>
<dbReference type="Proteomes" id="UP000648239">
    <property type="component" value="Unassembled WGS sequence"/>
</dbReference>
<keyword evidence="3" id="KW-0378">Hydrolase</keyword>
<dbReference type="SUPFAM" id="SSF69318">
    <property type="entry name" value="Integrin alpha N-terminal domain"/>
    <property type="match status" value="1"/>
</dbReference>
<sequence length="400" mass="42442">MYDSVRCVLMLMLVTLCIAAAAVAGQTDLAVESADLTLWNAHYVKAVGDLNGDGRADLLLDVGWSRWGVFFGRPLAGGPITVDLLAEPPDVTLFDYEGFLNADIADVTGDKIDDLLLLTDDGSGGGVLHLIEGREEWPAEIRFPFNGTMLTISGLAGSWYGPEVATGDVDGNGVADILIGAPGAKCPRVGGLVGGGAVFAIWKLPARHTVVSDPYAFADGMFCHPCFSSGASDLECPQFGAVLEAGDFDGDGHDDLVVGSPFRGVKESHQGFAHVFLSKRHGRPFPHRTDVGYGTVGDMLFVGASEEFHTPRSLVAGDLNHDGYDDLAILTTDSYRPDTGVTRRYGGDLRLFLGGPGRFDGSVVEFDSELGDWNLFGNPEPRLDKAAMGDVDGDGITDLL</sequence>
<dbReference type="PANTHER" id="PTHR23221">
    <property type="entry name" value="GLYCOSYLPHOSPHATIDYLINOSITOL PHOSPHOLIPASE D"/>
    <property type="match status" value="1"/>
</dbReference>
<feature type="non-terminal residue" evidence="6">
    <location>
        <position position="400"/>
    </location>
</feature>
<dbReference type="GO" id="GO:0016787">
    <property type="term" value="F:hydrolase activity"/>
    <property type="evidence" value="ECO:0007669"/>
    <property type="project" value="UniProtKB-KW"/>
</dbReference>
<name>A0A8J6Y960_9BACT</name>
<dbReference type="EMBL" id="JACXWD010000132">
    <property type="protein sequence ID" value="MBD3869620.1"/>
    <property type="molecule type" value="Genomic_DNA"/>
</dbReference>
<evidence type="ECO:0000256" key="2">
    <source>
        <dbReference type="ARBA" id="ARBA00022737"/>
    </source>
</evidence>
<feature type="chain" id="PRO_5035267640" evidence="5">
    <location>
        <begin position="25"/>
        <end position="400"/>
    </location>
</feature>
<dbReference type="InterPro" id="IPR013517">
    <property type="entry name" value="FG-GAP"/>
</dbReference>
<evidence type="ECO:0000313" key="6">
    <source>
        <dbReference type="EMBL" id="MBD3869620.1"/>
    </source>
</evidence>
<reference evidence="6 7" key="1">
    <citation type="submission" date="2020-08" db="EMBL/GenBank/DDBJ databases">
        <title>Acidobacteriota in marine sediments use diverse sulfur dissimilation pathways.</title>
        <authorList>
            <person name="Wasmund K."/>
        </authorList>
    </citation>
    <scope>NUCLEOTIDE SEQUENCE [LARGE SCALE GENOMIC DNA]</scope>
    <source>
        <strain evidence="6">MAG AM4</strain>
    </source>
</reference>
<organism evidence="6 7">
    <name type="scientific">Candidatus Polarisedimenticola svalbardensis</name>
    <dbReference type="NCBI Taxonomy" id="2886004"/>
    <lineage>
        <taxon>Bacteria</taxon>
        <taxon>Pseudomonadati</taxon>
        <taxon>Acidobacteriota</taxon>
        <taxon>Candidatus Polarisedimenticolia</taxon>
        <taxon>Candidatus Polarisedimenticolales</taxon>
        <taxon>Candidatus Polarisedimenticolaceae</taxon>
        <taxon>Candidatus Polarisedimenticola</taxon>
    </lineage>
</organism>
<dbReference type="Gene3D" id="2.130.10.130">
    <property type="entry name" value="Integrin alpha, N-terminal"/>
    <property type="match status" value="2"/>
</dbReference>
<keyword evidence="1 5" id="KW-0732">Signal</keyword>
<accession>A0A8J6Y960</accession>
<keyword evidence="4" id="KW-0325">Glycoprotein</keyword>
<dbReference type="InterPro" id="IPR028994">
    <property type="entry name" value="Integrin_alpha_N"/>
</dbReference>
<dbReference type="PROSITE" id="PS51470">
    <property type="entry name" value="FG_GAP"/>
    <property type="match status" value="1"/>
</dbReference>
<protein>
    <submittedName>
        <fullName evidence="6">FG-GAP repeat protein</fullName>
    </submittedName>
</protein>
<dbReference type="InterPro" id="IPR013519">
    <property type="entry name" value="Int_alpha_beta-p"/>
</dbReference>
<feature type="signal peptide" evidence="5">
    <location>
        <begin position="1"/>
        <end position="24"/>
    </location>
</feature>
<proteinExistence type="predicted"/>
<dbReference type="Pfam" id="PF01839">
    <property type="entry name" value="FG-GAP"/>
    <property type="match status" value="3"/>
</dbReference>
<evidence type="ECO:0000256" key="3">
    <source>
        <dbReference type="ARBA" id="ARBA00022801"/>
    </source>
</evidence>